<evidence type="ECO:0000256" key="1">
    <source>
        <dbReference type="ARBA" id="ARBA00004651"/>
    </source>
</evidence>
<feature type="transmembrane region" description="Helical" evidence="12">
    <location>
        <begin position="235"/>
        <end position="251"/>
    </location>
</feature>
<comment type="catalytic activity">
    <reaction evidence="11">
        <text>di-trans,octa-cis-undecaprenyl diphosphate + H2O = di-trans,octa-cis-undecaprenyl phosphate + phosphate + H(+)</text>
        <dbReference type="Rhea" id="RHEA:28094"/>
        <dbReference type="ChEBI" id="CHEBI:15377"/>
        <dbReference type="ChEBI" id="CHEBI:15378"/>
        <dbReference type="ChEBI" id="CHEBI:43474"/>
        <dbReference type="ChEBI" id="CHEBI:58405"/>
        <dbReference type="ChEBI" id="CHEBI:60392"/>
        <dbReference type="EC" id="3.6.1.27"/>
    </reaction>
</comment>
<protein>
    <recommendedName>
        <fullName evidence="4">Undecaprenyl-diphosphatase</fullName>
        <ecNumber evidence="3">3.6.1.27</ecNumber>
    </recommendedName>
    <alternativeName>
        <fullName evidence="10">Undecaprenyl pyrophosphate phosphatase</fullName>
    </alternativeName>
</protein>
<keyword evidence="8 12" id="KW-1133">Transmembrane helix</keyword>
<keyword evidence="5" id="KW-1003">Cell membrane</keyword>
<keyword evidence="6 12" id="KW-0812">Transmembrane</keyword>
<dbReference type="EMBL" id="UINC01000569">
    <property type="protein sequence ID" value="SUZ57637.1"/>
    <property type="molecule type" value="Genomic_DNA"/>
</dbReference>
<dbReference type="EC" id="3.6.1.27" evidence="3"/>
<sequence length="252" mass="26405">MTILEATILGILQGFTEFLPISSSGHLVLGQAILGIEQPGNEFEILVHLGTLASVLVIFFDDIKSLILSLASKKTQIFIMYILIGTLPAVGIGLGFKDPIDSLFENVTAVGGALIFTGVVLFGSSFANRQDKDHSFLTCILIGCAQAMAIIPGVSRSGMTISAALFLGLSAKEAARFSFLLAIPAIGGAGLLTALDVSGGFQMPIPVALAGLTSSFAVGVVALKWLLGWLEQGKFHYFGIYCLVVGLITLVV</sequence>
<feature type="transmembrane region" description="Helical" evidence="12">
    <location>
        <begin position="135"/>
        <end position="154"/>
    </location>
</feature>
<feature type="transmembrane region" description="Helical" evidence="12">
    <location>
        <begin position="207"/>
        <end position="229"/>
    </location>
</feature>
<comment type="subcellular location">
    <subcellularLocation>
        <location evidence="1">Cell membrane</location>
        <topology evidence="1">Multi-pass membrane protein</topology>
    </subcellularLocation>
</comment>
<dbReference type="GO" id="GO:0005886">
    <property type="term" value="C:plasma membrane"/>
    <property type="evidence" value="ECO:0007669"/>
    <property type="project" value="UniProtKB-SubCell"/>
</dbReference>
<evidence type="ECO:0000256" key="9">
    <source>
        <dbReference type="ARBA" id="ARBA00023136"/>
    </source>
</evidence>
<evidence type="ECO:0000256" key="4">
    <source>
        <dbReference type="ARBA" id="ARBA00021581"/>
    </source>
</evidence>
<dbReference type="AlphaFoldDB" id="A0A381NSZ3"/>
<evidence type="ECO:0000256" key="2">
    <source>
        <dbReference type="ARBA" id="ARBA00010621"/>
    </source>
</evidence>
<evidence type="ECO:0000256" key="11">
    <source>
        <dbReference type="ARBA" id="ARBA00047594"/>
    </source>
</evidence>
<dbReference type="InterPro" id="IPR003824">
    <property type="entry name" value="UppP"/>
</dbReference>
<dbReference type="GO" id="GO:0050380">
    <property type="term" value="F:undecaprenyl-diphosphatase activity"/>
    <property type="evidence" value="ECO:0007669"/>
    <property type="project" value="UniProtKB-EC"/>
</dbReference>
<evidence type="ECO:0000256" key="10">
    <source>
        <dbReference type="ARBA" id="ARBA00032707"/>
    </source>
</evidence>
<keyword evidence="7" id="KW-0378">Hydrolase</keyword>
<dbReference type="PANTHER" id="PTHR30622">
    <property type="entry name" value="UNDECAPRENYL-DIPHOSPHATASE"/>
    <property type="match status" value="1"/>
</dbReference>
<evidence type="ECO:0000256" key="12">
    <source>
        <dbReference type="SAM" id="Phobius"/>
    </source>
</evidence>
<accession>A0A381NSZ3</accession>
<reference evidence="13" key="1">
    <citation type="submission" date="2018-05" db="EMBL/GenBank/DDBJ databases">
        <authorList>
            <person name="Lanie J.A."/>
            <person name="Ng W.-L."/>
            <person name="Kazmierczak K.M."/>
            <person name="Andrzejewski T.M."/>
            <person name="Davidsen T.M."/>
            <person name="Wayne K.J."/>
            <person name="Tettelin H."/>
            <person name="Glass J.I."/>
            <person name="Rusch D."/>
            <person name="Podicherti R."/>
            <person name="Tsui H.-C.T."/>
            <person name="Winkler M.E."/>
        </authorList>
    </citation>
    <scope>NUCLEOTIDE SEQUENCE</scope>
</reference>
<evidence type="ECO:0000256" key="5">
    <source>
        <dbReference type="ARBA" id="ARBA00022475"/>
    </source>
</evidence>
<proteinExistence type="inferred from homology"/>
<organism evidence="13">
    <name type="scientific">marine metagenome</name>
    <dbReference type="NCBI Taxonomy" id="408172"/>
    <lineage>
        <taxon>unclassified sequences</taxon>
        <taxon>metagenomes</taxon>
        <taxon>ecological metagenomes</taxon>
    </lineage>
</organism>
<keyword evidence="9 12" id="KW-0472">Membrane</keyword>
<name>A0A381NSZ3_9ZZZZ</name>
<dbReference type="PANTHER" id="PTHR30622:SF2">
    <property type="entry name" value="UNDECAPRENYL-DIPHOSPHATASE"/>
    <property type="match status" value="1"/>
</dbReference>
<gene>
    <name evidence="13" type="ORF">METZ01_LOCUS10491</name>
</gene>
<comment type="similarity">
    <text evidence="2">Belongs to the UppP family.</text>
</comment>
<feature type="transmembrane region" description="Helical" evidence="12">
    <location>
        <begin position="174"/>
        <end position="195"/>
    </location>
</feature>
<evidence type="ECO:0000256" key="3">
    <source>
        <dbReference type="ARBA" id="ARBA00012374"/>
    </source>
</evidence>
<evidence type="ECO:0000313" key="13">
    <source>
        <dbReference type="EMBL" id="SUZ57637.1"/>
    </source>
</evidence>
<evidence type="ECO:0000256" key="8">
    <source>
        <dbReference type="ARBA" id="ARBA00022989"/>
    </source>
</evidence>
<dbReference type="HAMAP" id="MF_01006">
    <property type="entry name" value="Undec_diphosphatase"/>
    <property type="match status" value="1"/>
</dbReference>
<evidence type="ECO:0000256" key="7">
    <source>
        <dbReference type="ARBA" id="ARBA00022801"/>
    </source>
</evidence>
<feature type="transmembrane region" description="Helical" evidence="12">
    <location>
        <begin position="75"/>
        <end position="96"/>
    </location>
</feature>
<feature type="transmembrane region" description="Helical" evidence="12">
    <location>
        <begin position="102"/>
        <end position="123"/>
    </location>
</feature>
<evidence type="ECO:0000256" key="6">
    <source>
        <dbReference type="ARBA" id="ARBA00022692"/>
    </source>
</evidence>
<dbReference type="Pfam" id="PF02673">
    <property type="entry name" value="BacA"/>
    <property type="match status" value="1"/>
</dbReference>